<organism evidence="8 12">
    <name type="scientific">Clostridium innocuum</name>
    <dbReference type="NCBI Taxonomy" id="1522"/>
    <lineage>
        <taxon>Bacteria</taxon>
        <taxon>Bacillati</taxon>
        <taxon>Bacillota</taxon>
        <taxon>Clostridia</taxon>
        <taxon>Eubacteriales</taxon>
        <taxon>Clostridiaceae</taxon>
        <taxon>Clostridium</taxon>
    </lineage>
</organism>
<evidence type="ECO:0000256" key="4">
    <source>
        <dbReference type="ARBA" id="ARBA00023125"/>
    </source>
</evidence>
<evidence type="ECO:0000259" key="7">
    <source>
        <dbReference type="Pfam" id="PF08281"/>
    </source>
</evidence>
<dbReference type="Proteomes" id="UP000030008">
    <property type="component" value="Unassembled WGS sequence"/>
</dbReference>
<dbReference type="Pfam" id="PF08281">
    <property type="entry name" value="Sigma70_r4_2"/>
    <property type="match status" value="1"/>
</dbReference>
<protein>
    <submittedName>
        <fullName evidence="9 10">RNA polymerase sigma factor</fullName>
    </submittedName>
    <submittedName>
        <fullName evidence="8">RNA polymerase subunit sigma-24</fullName>
    </submittedName>
</protein>
<dbReference type="AlphaFoldDB" id="A0A099I8Q7"/>
<dbReference type="EMBL" id="WWTN01000038">
    <property type="protein sequence ID" value="MZH57561.1"/>
    <property type="molecule type" value="Genomic_DNA"/>
</dbReference>
<keyword evidence="3" id="KW-0731">Sigma factor</keyword>
<evidence type="ECO:0000256" key="2">
    <source>
        <dbReference type="ARBA" id="ARBA00023015"/>
    </source>
</evidence>
<dbReference type="PANTHER" id="PTHR43133:SF8">
    <property type="entry name" value="RNA POLYMERASE SIGMA FACTOR HI_1459-RELATED"/>
    <property type="match status" value="1"/>
</dbReference>
<dbReference type="SUPFAM" id="SSF88946">
    <property type="entry name" value="Sigma2 domain of RNA polymerase sigma factors"/>
    <property type="match status" value="1"/>
</dbReference>
<dbReference type="Pfam" id="PF04542">
    <property type="entry name" value="Sigma70_r2"/>
    <property type="match status" value="1"/>
</dbReference>
<dbReference type="InterPro" id="IPR039425">
    <property type="entry name" value="RNA_pol_sigma-70-like"/>
</dbReference>
<dbReference type="InterPro" id="IPR036388">
    <property type="entry name" value="WH-like_DNA-bd_sf"/>
</dbReference>
<evidence type="ECO:0000313" key="9">
    <source>
        <dbReference type="EMBL" id="MCR0231995.1"/>
    </source>
</evidence>
<dbReference type="GO" id="GO:0016987">
    <property type="term" value="F:sigma factor activity"/>
    <property type="evidence" value="ECO:0007669"/>
    <property type="project" value="UniProtKB-KW"/>
</dbReference>
<evidence type="ECO:0000259" key="6">
    <source>
        <dbReference type="Pfam" id="PF04542"/>
    </source>
</evidence>
<dbReference type="InterPro" id="IPR013325">
    <property type="entry name" value="RNA_pol_sigma_r2"/>
</dbReference>
<dbReference type="PANTHER" id="PTHR43133">
    <property type="entry name" value="RNA POLYMERASE ECF-TYPE SIGMA FACTO"/>
    <property type="match status" value="1"/>
</dbReference>
<dbReference type="Gene3D" id="1.10.1740.10">
    <property type="match status" value="1"/>
</dbReference>
<dbReference type="GO" id="GO:0003677">
    <property type="term" value="F:DNA binding"/>
    <property type="evidence" value="ECO:0007669"/>
    <property type="project" value="UniProtKB-KW"/>
</dbReference>
<dbReference type="EMBL" id="JAKTMA010000005">
    <property type="protein sequence ID" value="MCR0231995.1"/>
    <property type="molecule type" value="Genomic_DNA"/>
</dbReference>
<evidence type="ECO:0000256" key="5">
    <source>
        <dbReference type="ARBA" id="ARBA00023163"/>
    </source>
</evidence>
<name>A0A099I8Q7_CLOIN</name>
<reference evidence="10" key="2">
    <citation type="journal article" date="2019" name="Nat. Med.">
        <title>A library of human gut bacterial isolates paired with longitudinal multiomics data enables mechanistic microbiome research.</title>
        <authorList>
            <person name="Poyet M."/>
            <person name="Groussin M."/>
            <person name="Gibbons S.M."/>
            <person name="Avila-Pacheco J."/>
            <person name="Jiang X."/>
            <person name="Kearney S.M."/>
            <person name="Perrotta A.R."/>
            <person name="Berdy B."/>
            <person name="Zhao S."/>
            <person name="Lieberman T.D."/>
            <person name="Swanson P.K."/>
            <person name="Smith M."/>
            <person name="Roesemann S."/>
            <person name="Alexander J.E."/>
            <person name="Rich S.A."/>
            <person name="Livny J."/>
            <person name="Vlamakis H."/>
            <person name="Clish C."/>
            <person name="Bullock K."/>
            <person name="Deik A."/>
            <person name="Scott J."/>
            <person name="Pierce K.A."/>
            <person name="Xavier R.J."/>
            <person name="Alm E.J."/>
        </authorList>
    </citation>
    <scope>NUCLEOTIDE SEQUENCE</scope>
    <source>
        <strain evidence="10">BIOML-A12</strain>
    </source>
</reference>
<evidence type="ECO:0000313" key="12">
    <source>
        <dbReference type="Proteomes" id="UP000030008"/>
    </source>
</evidence>
<dbReference type="InterPro" id="IPR007627">
    <property type="entry name" value="RNA_pol_sigma70_r2"/>
</dbReference>
<dbReference type="SUPFAM" id="SSF88659">
    <property type="entry name" value="Sigma3 and sigma4 domains of RNA polymerase sigma factors"/>
    <property type="match status" value="1"/>
</dbReference>
<dbReference type="InterPro" id="IPR013324">
    <property type="entry name" value="RNA_pol_sigma_r3/r4-like"/>
</dbReference>
<gene>
    <name evidence="8" type="ORF">CIAN88_06310</name>
    <name evidence="11" type="ORF">G4D54_21220</name>
    <name evidence="10" type="ORF">GT664_17835</name>
    <name evidence="9" type="ORF">MKC95_04340</name>
</gene>
<dbReference type="InterPro" id="IPR014284">
    <property type="entry name" value="RNA_pol_sigma-70_dom"/>
</dbReference>
<keyword evidence="2" id="KW-0805">Transcription regulation</keyword>
<keyword evidence="4" id="KW-0238">DNA-binding</keyword>
<keyword evidence="5" id="KW-0804">Transcription</keyword>
<proteinExistence type="inferred from homology"/>
<evidence type="ECO:0000256" key="3">
    <source>
        <dbReference type="ARBA" id="ARBA00023082"/>
    </source>
</evidence>
<dbReference type="RefSeq" id="WP_002606231.1">
    <property type="nucleotide sequence ID" value="NZ_AP025565.1"/>
</dbReference>
<reference evidence="11 13" key="3">
    <citation type="submission" date="2020-02" db="EMBL/GenBank/DDBJ databases">
        <authorList>
            <person name="Kociolek L.K."/>
            <person name="Ozer E.A."/>
        </authorList>
    </citation>
    <scope>NUCLEOTIDE SEQUENCE [LARGE SCALE GENOMIC DNA]</scope>
    <source>
        <strain evidence="11 13">ATCC 14501</strain>
    </source>
</reference>
<sequence>MQQEELNKRIDQAVQGDRLALEEVLTEIQDMVFNLSLRMLGTIADAQDAAQEILIKVMTSISTFRKESRFQTWVYRIAVNYLMDVKRSMFAAHPLDFDFYANDLRASYVPDEEEALTGCTREEAARELKLSCTNVMLQCLKPQDRCIYILGTMFHIDSKSAAEILDMTPEAYRQRLSRARKRMASFLSTYCGAVSNGFCQCDKRIPYAVMTHRLEPQNLEYSRLKTLDKRILNEFCDHMEELEEIMDSFDQLPAFRCTMDAKQLLRELVDSEVMKKVQNAKEVA</sequence>
<feature type="domain" description="RNA polymerase sigma-70 region 2" evidence="6">
    <location>
        <begin position="28"/>
        <end position="87"/>
    </location>
</feature>
<evidence type="ECO:0000313" key="13">
    <source>
        <dbReference type="Proteomes" id="UP000503330"/>
    </source>
</evidence>
<evidence type="ECO:0000256" key="1">
    <source>
        <dbReference type="ARBA" id="ARBA00010641"/>
    </source>
</evidence>
<dbReference type="EMBL" id="JQIF01000025">
    <property type="protein sequence ID" value="KGJ53931.1"/>
    <property type="molecule type" value="Genomic_DNA"/>
</dbReference>
<evidence type="ECO:0000313" key="8">
    <source>
        <dbReference type="EMBL" id="KGJ53931.1"/>
    </source>
</evidence>
<dbReference type="GeneID" id="61928115"/>
<reference evidence="9" key="4">
    <citation type="journal article" date="2022" name="Clin. Infect. Dis.">
        <title>Association between Clostridium innocuum and antibiotic-associated diarrhea in adults and children: A cross-sectional study and comparative genomics analysis.</title>
        <authorList>
            <person name="Cherny K.E."/>
            <person name="Muscat E.B."/>
            <person name="Balaji A."/>
            <person name="Mukherjee J."/>
            <person name="Ozer E.A."/>
            <person name="Angarone M.P."/>
            <person name="Hauser A.R."/>
            <person name="Sichel J.S."/>
            <person name="Amponsah E."/>
            <person name="Kociolek L.K."/>
        </authorList>
    </citation>
    <scope>NUCLEOTIDE SEQUENCE</scope>
    <source>
        <strain evidence="9">NU1-AC-029v</strain>
    </source>
</reference>
<dbReference type="InterPro" id="IPR013249">
    <property type="entry name" value="RNA_pol_sigma70_r4_t2"/>
</dbReference>
<dbReference type="Proteomes" id="UP001203972">
    <property type="component" value="Unassembled WGS sequence"/>
</dbReference>
<dbReference type="Proteomes" id="UP000604383">
    <property type="component" value="Unassembled WGS sequence"/>
</dbReference>
<evidence type="ECO:0000313" key="11">
    <source>
        <dbReference type="EMBL" id="QJA04772.1"/>
    </source>
</evidence>
<reference evidence="8 12" key="1">
    <citation type="submission" date="2014-08" db="EMBL/GenBank/DDBJ databases">
        <title>Clostridium innocuum, an unnegligible vancomycin-resistant pathogen causing extra-intestinal infections.</title>
        <authorList>
            <person name="Feng Y."/>
            <person name="Chiu C.-H."/>
        </authorList>
    </citation>
    <scope>NUCLEOTIDE SEQUENCE [LARGE SCALE GENOMIC DNA]</scope>
    <source>
        <strain evidence="8 12">AN88</strain>
    </source>
</reference>
<dbReference type="Gene3D" id="1.10.10.10">
    <property type="entry name" value="Winged helix-like DNA-binding domain superfamily/Winged helix DNA-binding domain"/>
    <property type="match status" value="1"/>
</dbReference>
<dbReference type="Proteomes" id="UP000503330">
    <property type="component" value="Chromosome"/>
</dbReference>
<dbReference type="NCBIfam" id="TIGR02937">
    <property type="entry name" value="sigma70-ECF"/>
    <property type="match status" value="1"/>
</dbReference>
<feature type="domain" description="RNA polymerase sigma factor 70 region 4 type 2" evidence="7">
    <location>
        <begin position="136"/>
        <end position="183"/>
    </location>
</feature>
<comment type="similarity">
    <text evidence="1">Belongs to the sigma-70 factor family. ECF subfamily.</text>
</comment>
<dbReference type="GO" id="GO:0006352">
    <property type="term" value="P:DNA-templated transcription initiation"/>
    <property type="evidence" value="ECO:0007669"/>
    <property type="project" value="InterPro"/>
</dbReference>
<evidence type="ECO:0000313" key="10">
    <source>
        <dbReference type="EMBL" id="MZH57561.1"/>
    </source>
</evidence>
<dbReference type="EMBL" id="CP048838">
    <property type="protein sequence ID" value="QJA04772.1"/>
    <property type="molecule type" value="Genomic_DNA"/>
</dbReference>
<accession>A0A099I8Q7</accession>